<evidence type="ECO:0000313" key="2">
    <source>
        <dbReference type="EMBL" id="MUI15157.1"/>
    </source>
</evidence>
<keyword evidence="3" id="KW-1185">Reference proteome</keyword>
<evidence type="ECO:0000313" key="3">
    <source>
        <dbReference type="Proteomes" id="UP000431684"/>
    </source>
</evidence>
<dbReference type="EMBL" id="WNWM01000002">
    <property type="protein sequence ID" value="MUI15157.1"/>
    <property type="molecule type" value="Genomic_DNA"/>
</dbReference>
<dbReference type="OrthoDB" id="119700at2"/>
<protein>
    <submittedName>
        <fullName evidence="2">DUF3861 family protein</fullName>
    </submittedName>
</protein>
<feature type="compositionally biased region" description="Pro residues" evidence="1">
    <location>
        <begin position="102"/>
        <end position="111"/>
    </location>
</feature>
<dbReference type="InterPro" id="IPR038194">
    <property type="entry name" value="DUF3861_sf"/>
</dbReference>
<comment type="caution">
    <text evidence="2">The sequence shown here is derived from an EMBL/GenBank/DDBJ whole genome shotgun (WGS) entry which is preliminary data.</text>
</comment>
<dbReference type="RefSeq" id="WP_155710880.1">
    <property type="nucleotide sequence ID" value="NZ_BMWU01000063.1"/>
</dbReference>
<feature type="region of interest" description="Disordered" evidence="1">
    <location>
        <begin position="89"/>
        <end position="111"/>
    </location>
</feature>
<dbReference type="InterPro" id="IPR024476">
    <property type="entry name" value="DUF3861"/>
</dbReference>
<proteinExistence type="predicted"/>
<dbReference type="Gene3D" id="3.10.20.850">
    <property type="entry name" value="Protein of unknown function DUF3861"/>
    <property type="match status" value="1"/>
</dbReference>
<gene>
    <name evidence="2" type="ORF">GJV26_22205</name>
</gene>
<sequence length="111" mass="12409">MKQHRYRVTVEHLQDPGGHPVTRDSLAFEVGNHDDIFAIVERMRGRGDFGPETATAFAVGLKLFSEVMLENRDHPLFAEFQPHFRQFMKELKKGPASGASPDGPPALPKTP</sequence>
<dbReference type="AlphaFoldDB" id="A0A6I3XFD8"/>
<name>A0A6I3XFD8_9BURK</name>
<accession>A0A6I3XFD8</accession>
<organism evidence="2 3">
    <name type="scientific">Pseudoduganella dura</name>
    <dbReference type="NCBI Taxonomy" id="321982"/>
    <lineage>
        <taxon>Bacteria</taxon>
        <taxon>Pseudomonadati</taxon>
        <taxon>Pseudomonadota</taxon>
        <taxon>Betaproteobacteria</taxon>
        <taxon>Burkholderiales</taxon>
        <taxon>Oxalobacteraceae</taxon>
        <taxon>Telluria group</taxon>
        <taxon>Pseudoduganella</taxon>
    </lineage>
</organism>
<dbReference type="Proteomes" id="UP000431684">
    <property type="component" value="Unassembled WGS sequence"/>
</dbReference>
<reference evidence="2 3" key="1">
    <citation type="submission" date="2019-11" db="EMBL/GenBank/DDBJ databases">
        <title>Draft Genome Sequences of Six Type Strains of the Genus Massilia.</title>
        <authorList>
            <person name="Miess H."/>
            <person name="Frediansyah A."/>
            <person name="Goeker M."/>
            <person name="Gross H."/>
        </authorList>
    </citation>
    <scope>NUCLEOTIDE SEQUENCE [LARGE SCALE GENOMIC DNA]</scope>
    <source>
        <strain evidence="2 3">DSM 17513</strain>
    </source>
</reference>
<evidence type="ECO:0000256" key="1">
    <source>
        <dbReference type="SAM" id="MobiDB-lite"/>
    </source>
</evidence>
<dbReference type="Pfam" id="PF12977">
    <property type="entry name" value="DUF3861"/>
    <property type="match status" value="1"/>
</dbReference>